<dbReference type="Pfam" id="PF13356">
    <property type="entry name" value="Arm-DNA-bind_3"/>
    <property type="match status" value="1"/>
</dbReference>
<accession>A0A427HBA3</accession>
<evidence type="ECO:0000256" key="2">
    <source>
        <dbReference type="ARBA" id="ARBA00022908"/>
    </source>
</evidence>
<dbReference type="OrthoDB" id="9795573at2"/>
<evidence type="ECO:0000256" key="1">
    <source>
        <dbReference type="ARBA" id="ARBA00008857"/>
    </source>
</evidence>
<dbReference type="AlphaFoldDB" id="A0A427HBA3"/>
<dbReference type="InterPro" id="IPR025166">
    <property type="entry name" value="Integrase_DNA_bind_dom"/>
</dbReference>
<organism evidence="5">
    <name type="scientific">Providencia rettgeri</name>
    <dbReference type="NCBI Taxonomy" id="587"/>
    <lineage>
        <taxon>Bacteria</taxon>
        <taxon>Pseudomonadati</taxon>
        <taxon>Pseudomonadota</taxon>
        <taxon>Gammaproteobacteria</taxon>
        <taxon>Enterobacterales</taxon>
        <taxon>Morganellaceae</taxon>
        <taxon>Providencia</taxon>
    </lineage>
</organism>
<keyword evidence="2" id="KW-0229">DNA integration</keyword>
<sequence length="82" mass="9388">MKLCARQVAASRPMVTPYKMTDGGGLYLEVNTNGSKAWRMKYRFGGKEKRLSFGMYPLVSLADAPIIFRRVSHEYIYGSKKY</sequence>
<dbReference type="EMBL" id="ABEXCJ040000017">
    <property type="protein sequence ID" value="ELR5219753.1"/>
    <property type="molecule type" value="Genomic_DNA"/>
</dbReference>
<dbReference type="PANTHER" id="PTHR30629:SF2">
    <property type="entry name" value="PROPHAGE INTEGRASE INTS-RELATED"/>
    <property type="match status" value="1"/>
</dbReference>
<evidence type="ECO:0000313" key="4">
    <source>
        <dbReference type="EMBL" id="ELR5219753.1"/>
    </source>
</evidence>
<feature type="domain" description="Integrase DNA-binding" evidence="3">
    <location>
        <begin position="5"/>
        <end position="64"/>
    </location>
</feature>
<name>A0A427HBA3_PRORE</name>
<dbReference type="Gene3D" id="3.30.160.390">
    <property type="entry name" value="Integrase, DNA-binding domain"/>
    <property type="match status" value="1"/>
</dbReference>
<evidence type="ECO:0000259" key="3">
    <source>
        <dbReference type="Pfam" id="PF13356"/>
    </source>
</evidence>
<comment type="similarity">
    <text evidence="1">Belongs to the 'phage' integrase family.</text>
</comment>
<reference evidence="5" key="1">
    <citation type="submission" date="2024-02" db="EMBL/GenBank/DDBJ databases">
        <authorList>
            <consortium name="Clinical and Environmental Microbiology Branch: Whole genome sequencing antimicrobial resistance pathogens in the healthcare setting"/>
        </authorList>
    </citation>
    <scope>NUCLEOTIDE SEQUENCE</scope>
    <source>
        <strain evidence="5">2020QW-00022</strain>
    </source>
</reference>
<dbReference type="PANTHER" id="PTHR30629">
    <property type="entry name" value="PROPHAGE INTEGRASE"/>
    <property type="match status" value="1"/>
</dbReference>
<protein>
    <submittedName>
        <fullName evidence="5">DUF4102 domain-containing protein</fullName>
    </submittedName>
</protein>
<gene>
    <name evidence="5" type="ORF">M0K77_004323</name>
    <name evidence="4" type="ORF">M0K77_RS21615</name>
</gene>
<dbReference type="GO" id="GO:0015074">
    <property type="term" value="P:DNA integration"/>
    <property type="evidence" value="ECO:0007669"/>
    <property type="project" value="UniProtKB-KW"/>
</dbReference>
<evidence type="ECO:0000313" key="5">
    <source>
        <dbReference type="EMBL" id="EMR4591940.1"/>
    </source>
</evidence>
<dbReference type="InterPro" id="IPR050808">
    <property type="entry name" value="Phage_Integrase"/>
</dbReference>
<dbReference type="InterPro" id="IPR038488">
    <property type="entry name" value="Integrase_DNA-bd_sf"/>
</dbReference>
<proteinExistence type="inferred from homology"/>
<comment type="caution">
    <text evidence="5">The sequence shown here is derived from an EMBL/GenBank/DDBJ whole genome shotgun (WGS) entry which is preliminary data.</text>
</comment>
<dbReference type="EMBL" id="ABEXCJ050000017">
    <property type="protein sequence ID" value="EMR4591940.1"/>
    <property type="molecule type" value="Genomic_DNA"/>
</dbReference>